<gene>
    <name evidence="1" type="ORF">AVEN_83808_1</name>
</gene>
<evidence type="ECO:0000313" key="1">
    <source>
        <dbReference type="EMBL" id="GBN28304.1"/>
    </source>
</evidence>
<dbReference type="EMBL" id="BGPR01007626">
    <property type="protein sequence ID" value="GBN28304.1"/>
    <property type="molecule type" value="Genomic_DNA"/>
</dbReference>
<protein>
    <submittedName>
        <fullName evidence="1">Uncharacterized protein</fullName>
    </submittedName>
</protein>
<keyword evidence="2" id="KW-1185">Reference proteome</keyword>
<organism evidence="1 2">
    <name type="scientific">Araneus ventricosus</name>
    <name type="common">Orbweaver spider</name>
    <name type="synonym">Epeira ventricosa</name>
    <dbReference type="NCBI Taxonomy" id="182803"/>
    <lineage>
        <taxon>Eukaryota</taxon>
        <taxon>Metazoa</taxon>
        <taxon>Ecdysozoa</taxon>
        <taxon>Arthropoda</taxon>
        <taxon>Chelicerata</taxon>
        <taxon>Arachnida</taxon>
        <taxon>Araneae</taxon>
        <taxon>Araneomorphae</taxon>
        <taxon>Entelegynae</taxon>
        <taxon>Araneoidea</taxon>
        <taxon>Araneidae</taxon>
        <taxon>Araneus</taxon>
    </lineage>
</organism>
<name>A0A4Y2MPQ1_ARAVE</name>
<comment type="caution">
    <text evidence="1">The sequence shown here is derived from an EMBL/GenBank/DDBJ whole genome shotgun (WGS) entry which is preliminary data.</text>
</comment>
<dbReference type="AlphaFoldDB" id="A0A4Y2MPQ1"/>
<dbReference type="Proteomes" id="UP000499080">
    <property type="component" value="Unassembled WGS sequence"/>
</dbReference>
<accession>A0A4Y2MPQ1</accession>
<sequence>MDNNNNVAIRGIPVCARPAFIANWALCQNAIYSTRSSDVIRVRQAGHSRPLQTTQIHLLPVIPLLALSDFLGEGTRFGFYALHPRIATAADVDLCPNGATNIQPFAPIPSGFSHWRTYLAWGSQACPTFGGIGSQSVRSINKVSTIKPLVHLYSIPSICPNSVFFLPIQVGKIRHVHSSEVPKCTGSRGERSSFPLYS</sequence>
<proteinExistence type="predicted"/>
<evidence type="ECO:0000313" key="2">
    <source>
        <dbReference type="Proteomes" id="UP000499080"/>
    </source>
</evidence>
<reference evidence="1 2" key="1">
    <citation type="journal article" date="2019" name="Sci. Rep.">
        <title>Orb-weaving spider Araneus ventricosus genome elucidates the spidroin gene catalogue.</title>
        <authorList>
            <person name="Kono N."/>
            <person name="Nakamura H."/>
            <person name="Ohtoshi R."/>
            <person name="Moran D.A.P."/>
            <person name="Shinohara A."/>
            <person name="Yoshida Y."/>
            <person name="Fujiwara M."/>
            <person name="Mori M."/>
            <person name="Tomita M."/>
            <person name="Arakawa K."/>
        </authorList>
    </citation>
    <scope>NUCLEOTIDE SEQUENCE [LARGE SCALE GENOMIC DNA]</scope>
</reference>